<proteinExistence type="predicted"/>
<dbReference type="Proteomes" id="UP000887580">
    <property type="component" value="Unplaced"/>
</dbReference>
<reference evidence="2" key="1">
    <citation type="submission" date="2022-11" db="UniProtKB">
        <authorList>
            <consortium name="WormBaseParasite"/>
        </authorList>
    </citation>
    <scope>IDENTIFICATION</scope>
</reference>
<name>A0AC35FJ94_9BILA</name>
<protein>
    <submittedName>
        <fullName evidence="2">Lysophospholipid acyltransferase 5</fullName>
    </submittedName>
</protein>
<sequence length="475" mass="54402">MGLLEALSASTGVRDDALRLFIVMLAGYPLAILHRTFFYNKSPSTQHMFFVIAGISLYLFNNGSHVVHSMIATLAAYVLTNFLPGTPASVALAHIIFLGHLLIGYWFMETAQYDITWTTPMCIMTLRYIGLVMDIYDGQKPKDKVKGDQLKTAISNPPGLLEIAAYGYFFAGTFVGPQFPLARFRSFVNGEYLENGEVRQSSIMVSIRRFVAGVVYCVLNQWGAVWVPDSFFNSPEFFNLPFIWKIIWNTIWFRATMYRYATAWCITEGAAILAGLGYNGKNEKGEDQWDGVRDLNIAKFELGSDYNSVVESFNCGTNAFAKNHIFKRLRWLGNKYLSHLTTLIYLAVWHGYHLGYFILFFYEFTTVVAQEQLYSLIKRTPGASEFFAQPFVRPFTWLFGRIMINISMAFGFLTFGLLKKEIWIAPVMSMYGYMYIFYFILWPALYQILLRVLPRKGKTPVKHESVTKGEEKKEL</sequence>
<accession>A0AC35FJ94</accession>
<organism evidence="1 2">
    <name type="scientific">Panagrolaimus sp. PS1159</name>
    <dbReference type="NCBI Taxonomy" id="55785"/>
    <lineage>
        <taxon>Eukaryota</taxon>
        <taxon>Metazoa</taxon>
        <taxon>Ecdysozoa</taxon>
        <taxon>Nematoda</taxon>
        <taxon>Chromadorea</taxon>
        <taxon>Rhabditida</taxon>
        <taxon>Tylenchina</taxon>
        <taxon>Panagrolaimomorpha</taxon>
        <taxon>Panagrolaimoidea</taxon>
        <taxon>Panagrolaimidae</taxon>
        <taxon>Panagrolaimus</taxon>
    </lineage>
</organism>
<dbReference type="WBParaSite" id="PS1159_v2.g1744.t1">
    <property type="protein sequence ID" value="PS1159_v2.g1744.t1"/>
    <property type="gene ID" value="PS1159_v2.g1744"/>
</dbReference>
<evidence type="ECO:0000313" key="1">
    <source>
        <dbReference type="Proteomes" id="UP000887580"/>
    </source>
</evidence>
<evidence type="ECO:0000313" key="2">
    <source>
        <dbReference type="WBParaSite" id="PS1159_v2.g1744.t1"/>
    </source>
</evidence>